<feature type="transmembrane region" description="Helical" evidence="1">
    <location>
        <begin position="182"/>
        <end position="204"/>
    </location>
</feature>
<evidence type="ECO:0000256" key="2">
    <source>
        <dbReference type="SAM" id="SignalP"/>
    </source>
</evidence>
<comment type="caution">
    <text evidence="3">The sequence shown here is derived from an EMBL/GenBank/DDBJ whole genome shotgun (WGS) entry which is preliminary data.</text>
</comment>
<dbReference type="Proteomes" id="UP000198287">
    <property type="component" value="Unassembled WGS sequence"/>
</dbReference>
<keyword evidence="1" id="KW-1133">Transmembrane helix</keyword>
<feature type="chain" id="PRO_5012601348" evidence="2">
    <location>
        <begin position="22"/>
        <end position="270"/>
    </location>
</feature>
<evidence type="ECO:0000313" key="4">
    <source>
        <dbReference type="Proteomes" id="UP000198287"/>
    </source>
</evidence>
<dbReference type="AlphaFoldDB" id="A0A226CXW0"/>
<organism evidence="3 4">
    <name type="scientific">Folsomia candida</name>
    <name type="common">Springtail</name>
    <dbReference type="NCBI Taxonomy" id="158441"/>
    <lineage>
        <taxon>Eukaryota</taxon>
        <taxon>Metazoa</taxon>
        <taxon>Ecdysozoa</taxon>
        <taxon>Arthropoda</taxon>
        <taxon>Hexapoda</taxon>
        <taxon>Collembola</taxon>
        <taxon>Entomobryomorpha</taxon>
        <taxon>Isotomoidea</taxon>
        <taxon>Isotomidae</taxon>
        <taxon>Proisotominae</taxon>
        <taxon>Folsomia</taxon>
    </lineage>
</organism>
<keyword evidence="2" id="KW-0732">Signal</keyword>
<feature type="transmembrane region" description="Helical" evidence="1">
    <location>
        <begin position="151"/>
        <end position="170"/>
    </location>
</feature>
<feature type="signal peptide" evidence="2">
    <location>
        <begin position="1"/>
        <end position="21"/>
    </location>
</feature>
<name>A0A226CXW0_FOLCA</name>
<proteinExistence type="predicted"/>
<evidence type="ECO:0000256" key="1">
    <source>
        <dbReference type="SAM" id="Phobius"/>
    </source>
</evidence>
<evidence type="ECO:0000313" key="3">
    <source>
        <dbReference type="EMBL" id="OXA37317.1"/>
    </source>
</evidence>
<keyword evidence="1" id="KW-0472">Membrane</keyword>
<sequence length="270" mass="31051">MWAVFGRICLILSVIVAPAGAVVSVLLNIDASKEFSDFLLPSKFHKKKGIGILVPIIWRIIVLTWIILEFITACHILIQLITIVFKSNERLLKILIKLDPSKIKDSDEKEEIISAKLHRKMSFERVRALKIKCYRLLQIHWKYVEINLNKLIGLNGFIFAGIFQVIENYFMVRFYKGLPLLFYAPAVLVIVISSIEVFVMLDFIRNPQKLSAMLIQQIKEDRPTKQVLRELRALRQEEVSIGDVAKVRRDTGLLTYQNIADYTVTALLAI</sequence>
<feature type="transmembrane region" description="Helical" evidence="1">
    <location>
        <begin position="56"/>
        <end position="85"/>
    </location>
</feature>
<dbReference type="EMBL" id="LNIX01000059">
    <property type="protein sequence ID" value="OXA37317.1"/>
    <property type="molecule type" value="Genomic_DNA"/>
</dbReference>
<keyword evidence="1" id="KW-0812">Transmembrane</keyword>
<reference evidence="3 4" key="1">
    <citation type="submission" date="2015-12" db="EMBL/GenBank/DDBJ databases">
        <title>The genome of Folsomia candida.</title>
        <authorList>
            <person name="Faddeeva A."/>
            <person name="Derks M.F."/>
            <person name="Anvar Y."/>
            <person name="Smit S."/>
            <person name="Van Straalen N."/>
            <person name="Roelofs D."/>
        </authorList>
    </citation>
    <scope>NUCLEOTIDE SEQUENCE [LARGE SCALE GENOMIC DNA]</scope>
    <source>
        <strain evidence="3 4">VU population</strain>
        <tissue evidence="3">Whole body</tissue>
    </source>
</reference>
<gene>
    <name evidence="3" type="ORF">Fcan01_27913</name>
</gene>
<accession>A0A226CXW0</accession>
<protein>
    <submittedName>
        <fullName evidence="3">Uncharacterized protein</fullName>
    </submittedName>
</protein>
<keyword evidence="4" id="KW-1185">Reference proteome</keyword>